<proteinExistence type="predicted"/>
<evidence type="ECO:0000313" key="2">
    <source>
        <dbReference type="Proteomes" id="UP000326641"/>
    </source>
</evidence>
<dbReference type="EMBL" id="UXAT02000053">
    <property type="protein sequence ID" value="VUX47881.1"/>
    <property type="molecule type" value="Genomic_DNA"/>
</dbReference>
<reference evidence="1" key="1">
    <citation type="submission" date="2018-11" db="EMBL/GenBank/DDBJ databases">
        <authorList>
            <person name="Onetto C."/>
        </authorList>
    </citation>
    <scope>NUCLEOTIDE SEQUENCE [LARGE SCALE GENOMIC DNA]</scope>
</reference>
<sequence>MKPASPITMAEIEALTAAYAAIRADLDTVVRKLQAHIADVRAKHRPAILRLIEEEREALADLQASIALAEDLFRRPKTRTFAGVRVGVVKTPRRLTWTDEAAVVAAIRERYPADADLMIKTEEHPVRTALTGLSDEALAALGIEVEGDCELVTVIPCKSDLDRLIEALLVETTR</sequence>
<gene>
    <name evidence="1" type="ORF">DF3PA_80041</name>
</gene>
<dbReference type="Proteomes" id="UP000326641">
    <property type="component" value="Unassembled WGS sequence"/>
</dbReference>
<organism evidence="1 2">
    <name type="scientific">Candidatus Defluviicoccus seviourii</name>
    <dbReference type="NCBI Taxonomy" id="2565273"/>
    <lineage>
        <taxon>Bacteria</taxon>
        <taxon>Pseudomonadati</taxon>
        <taxon>Pseudomonadota</taxon>
        <taxon>Alphaproteobacteria</taxon>
        <taxon>Rhodospirillales</taxon>
        <taxon>Rhodospirillaceae</taxon>
        <taxon>Defluviicoccus</taxon>
    </lineage>
</organism>
<comment type="caution">
    <text evidence="1">The sequence shown here is derived from an EMBL/GenBank/DDBJ whole genome shotgun (WGS) entry which is preliminary data.</text>
</comment>
<protein>
    <submittedName>
        <fullName evidence="1">Uncharacterized protein</fullName>
    </submittedName>
</protein>
<name>A0A564WHT3_9PROT</name>
<dbReference type="SUPFAM" id="SSF161266">
    <property type="entry name" value="Gam-like"/>
    <property type="match status" value="1"/>
</dbReference>
<accession>A0A564WHT3</accession>
<evidence type="ECO:0000313" key="1">
    <source>
        <dbReference type="EMBL" id="VUX47881.1"/>
    </source>
</evidence>
<dbReference type="AlphaFoldDB" id="A0A564WHT3"/>
<keyword evidence="2" id="KW-1185">Reference proteome</keyword>